<name>A0A0A9BVJ3_ARUDO</name>
<dbReference type="AlphaFoldDB" id="A0A0A9BVJ3"/>
<sequence>MTVITVLHSADVVHLYPRVMFPCGNRRTSYGALPGKYRIAFPLDQSLVPQHMPTRTLNQDAKPYPYHINLVNGTVLLGLSLHEPVLICDIQALTIKGERVITTNHHHHTTNIPNLLRTYPRVQHQ</sequence>
<organism evidence="1">
    <name type="scientific">Arundo donax</name>
    <name type="common">Giant reed</name>
    <name type="synonym">Donax arundinaceus</name>
    <dbReference type="NCBI Taxonomy" id="35708"/>
    <lineage>
        <taxon>Eukaryota</taxon>
        <taxon>Viridiplantae</taxon>
        <taxon>Streptophyta</taxon>
        <taxon>Embryophyta</taxon>
        <taxon>Tracheophyta</taxon>
        <taxon>Spermatophyta</taxon>
        <taxon>Magnoliopsida</taxon>
        <taxon>Liliopsida</taxon>
        <taxon>Poales</taxon>
        <taxon>Poaceae</taxon>
        <taxon>PACMAD clade</taxon>
        <taxon>Arundinoideae</taxon>
        <taxon>Arundineae</taxon>
        <taxon>Arundo</taxon>
    </lineage>
</organism>
<reference evidence="1" key="2">
    <citation type="journal article" date="2015" name="Data Brief">
        <title>Shoot transcriptome of the giant reed, Arundo donax.</title>
        <authorList>
            <person name="Barrero R.A."/>
            <person name="Guerrero F.D."/>
            <person name="Moolhuijzen P."/>
            <person name="Goolsby J.A."/>
            <person name="Tidwell J."/>
            <person name="Bellgard S.E."/>
            <person name="Bellgard M.I."/>
        </authorList>
    </citation>
    <scope>NUCLEOTIDE SEQUENCE</scope>
    <source>
        <tissue evidence="1">Shoot tissue taken approximately 20 cm above the soil surface</tissue>
    </source>
</reference>
<accession>A0A0A9BVJ3</accession>
<protein>
    <submittedName>
        <fullName evidence="1">Uncharacterized protein</fullName>
    </submittedName>
</protein>
<reference evidence="1" key="1">
    <citation type="submission" date="2014-09" db="EMBL/GenBank/DDBJ databases">
        <authorList>
            <person name="Magalhaes I.L.F."/>
            <person name="Oliveira U."/>
            <person name="Santos F.R."/>
            <person name="Vidigal T.H.D.A."/>
            <person name="Brescovit A.D."/>
            <person name="Santos A.J."/>
        </authorList>
    </citation>
    <scope>NUCLEOTIDE SEQUENCE</scope>
    <source>
        <tissue evidence="1">Shoot tissue taken approximately 20 cm above the soil surface</tissue>
    </source>
</reference>
<evidence type="ECO:0000313" key="1">
    <source>
        <dbReference type="EMBL" id="JAD68059.1"/>
    </source>
</evidence>
<dbReference type="EMBL" id="GBRH01229836">
    <property type="protein sequence ID" value="JAD68059.1"/>
    <property type="molecule type" value="Transcribed_RNA"/>
</dbReference>
<proteinExistence type="predicted"/>